<proteinExistence type="predicted"/>
<evidence type="ECO:0000256" key="1">
    <source>
        <dbReference type="SAM" id="MobiDB-lite"/>
    </source>
</evidence>
<gene>
    <name evidence="2" type="ORF">KFL_006450040</name>
</gene>
<dbReference type="AlphaFoldDB" id="A0A1Y1IIF4"/>
<keyword evidence="3" id="KW-1185">Reference proteome</keyword>
<feature type="region of interest" description="Disordered" evidence="1">
    <location>
        <begin position="256"/>
        <end position="283"/>
    </location>
</feature>
<name>A0A1Y1IIF4_KLENI</name>
<reference evidence="2 3" key="1">
    <citation type="journal article" date="2014" name="Nat. Commun.">
        <title>Klebsormidium flaccidum genome reveals primary factors for plant terrestrial adaptation.</title>
        <authorList>
            <person name="Hori K."/>
            <person name="Maruyama F."/>
            <person name="Fujisawa T."/>
            <person name="Togashi T."/>
            <person name="Yamamoto N."/>
            <person name="Seo M."/>
            <person name="Sato S."/>
            <person name="Yamada T."/>
            <person name="Mori H."/>
            <person name="Tajima N."/>
            <person name="Moriyama T."/>
            <person name="Ikeuchi M."/>
            <person name="Watanabe M."/>
            <person name="Wada H."/>
            <person name="Kobayashi K."/>
            <person name="Saito M."/>
            <person name="Masuda T."/>
            <person name="Sasaki-Sekimoto Y."/>
            <person name="Mashiguchi K."/>
            <person name="Awai K."/>
            <person name="Shimojima M."/>
            <person name="Masuda S."/>
            <person name="Iwai M."/>
            <person name="Nobusawa T."/>
            <person name="Narise T."/>
            <person name="Kondo S."/>
            <person name="Saito H."/>
            <person name="Sato R."/>
            <person name="Murakawa M."/>
            <person name="Ihara Y."/>
            <person name="Oshima-Yamada Y."/>
            <person name="Ohtaka K."/>
            <person name="Satoh M."/>
            <person name="Sonobe K."/>
            <person name="Ishii M."/>
            <person name="Ohtani R."/>
            <person name="Kanamori-Sato M."/>
            <person name="Honoki R."/>
            <person name="Miyazaki D."/>
            <person name="Mochizuki H."/>
            <person name="Umetsu J."/>
            <person name="Higashi K."/>
            <person name="Shibata D."/>
            <person name="Kamiya Y."/>
            <person name="Sato N."/>
            <person name="Nakamura Y."/>
            <person name="Tabata S."/>
            <person name="Ida S."/>
            <person name="Kurokawa K."/>
            <person name="Ohta H."/>
        </authorList>
    </citation>
    <scope>NUCLEOTIDE SEQUENCE [LARGE SCALE GENOMIC DNA]</scope>
    <source>
        <strain evidence="2 3">NIES-2285</strain>
    </source>
</reference>
<sequence length="505" mass="54736">MFDIRYLQCFATLRDFPRLSATFVRVFHHNSATSGSRRGLRRTPSRLRSRITSVRPEVIQRSAPEAAWGFEDGRDSFPIFKTSSWLADLEPHAGTCGLVPRGSTCKTDEPSSNKLNGMHLKLNATEGSSMVPRKKKNQSTTRTSLLVRLSPPALARSRPAPWDAAQPPPMPGLFSGVFFQGGRGYRHLRDTCLDRSTPSNNPWARLAARRLILHCPNYDLDLCAITPLLAYLRACDLAFVCLKCAARFTAAAARDAHQTATDRSLDRDRSPVGSQKTGSAARDGACPAFCQEVTSSSGRRSRVGPRGRKEVSQICEEKFPLGYLQTSCGLPPCGSTCGAVGPAEQQQSARQSNGNGRTKRLAPLRSWSVCRAPPLHGLQANPLLGGCTTVYQCAVCFLDFSAGAKLIAHLRDTSLESSDPRYYSLGALARRLTRDLDLCSLKPLLAHVRACDVAFVCRKCGERFAAAAARDSQQAAVVRCAVLNGSRARAGRLGGSTGVTRGALS</sequence>
<protein>
    <submittedName>
        <fullName evidence="2">Uncharacterized protein</fullName>
    </submittedName>
</protein>
<dbReference type="EMBL" id="DF237594">
    <property type="protein sequence ID" value="GAQ90483.1"/>
    <property type="molecule type" value="Genomic_DNA"/>
</dbReference>
<evidence type="ECO:0000313" key="3">
    <source>
        <dbReference type="Proteomes" id="UP000054558"/>
    </source>
</evidence>
<organism evidence="2 3">
    <name type="scientific">Klebsormidium nitens</name>
    <name type="common">Green alga</name>
    <name type="synonym">Ulothrix nitens</name>
    <dbReference type="NCBI Taxonomy" id="105231"/>
    <lineage>
        <taxon>Eukaryota</taxon>
        <taxon>Viridiplantae</taxon>
        <taxon>Streptophyta</taxon>
        <taxon>Klebsormidiophyceae</taxon>
        <taxon>Klebsormidiales</taxon>
        <taxon>Klebsormidiaceae</taxon>
        <taxon>Klebsormidium</taxon>
    </lineage>
</organism>
<accession>A0A1Y1IIF4</accession>
<evidence type="ECO:0000313" key="2">
    <source>
        <dbReference type="EMBL" id="GAQ90483.1"/>
    </source>
</evidence>
<dbReference type="Proteomes" id="UP000054558">
    <property type="component" value="Unassembled WGS sequence"/>
</dbReference>